<keyword evidence="6" id="KW-0732">Signal</keyword>
<protein>
    <recommendedName>
        <fullName evidence="9">HC-toxin efflux carrier TOXA</fullName>
    </recommendedName>
</protein>
<evidence type="ECO:0008006" key="9">
    <source>
        <dbReference type="Google" id="ProtNLM"/>
    </source>
</evidence>
<keyword evidence="4 5" id="KW-0472">Membrane</keyword>
<feature type="transmembrane region" description="Helical" evidence="5">
    <location>
        <begin position="141"/>
        <end position="162"/>
    </location>
</feature>
<evidence type="ECO:0000256" key="6">
    <source>
        <dbReference type="SAM" id="SignalP"/>
    </source>
</evidence>
<accession>A0A2S4L0A0</accession>
<evidence type="ECO:0000313" key="8">
    <source>
        <dbReference type="Proteomes" id="UP000237481"/>
    </source>
</evidence>
<keyword evidence="3 5" id="KW-1133">Transmembrane helix</keyword>
<dbReference type="Pfam" id="PF07690">
    <property type="entry name" value="MFS_1"/>
    <property type="match status" value="1"/>
</dbReference>
<sequence length="419" mass="45176">MCAREAAMIFLLRLFEGITNATGNATLAPTIDLSLLLNEADEGPDAALNPAVGPASRDNDNDDDYSNFTATTSINLRGNWCCRRGRGVLGRTPHWRCSHESIELAMLPLTALAIFIVAVLFEKSNDSPRLKLATRIQQLDLLGTSLFVPAFATLILALQWGGNKYKPSTGTRNFAVTNHTPRSVICGFIFSCCNNGALSVVEYYMPIYFQTVKGVSAEMSGIMVLPSATGLIFSVPLAGLLTSRLGYYSPFMILNGVMTPPATGLLTTLNVDSKLWSLILYQLLLGFGAGIGFQGPQVAVQTIFSDVDSQVGIAIIQLAQGLGPAIFVAAANTIFTARFAAHIRQLAPGIDWADLVRQGLKVREGKSGEYRGVILSYNRALTETFYLPVSLACVSLVAVLGMEWRTVRSKIRDVQVAAG</sequence>
<reference evidence="7 8" key="1">
    <citation type="submission" date="2018-01" db="EMBL/GenBank/DDBJ databases">
        <title>Harnessing the power of phylogenomics to disentangle the directionality and signatures of interkingdom host jumping in the parasitic fungal genus Tolypocladium.</title>
        <authorList>
            <person name="Quandt C.A."/>
            <person name="Patterson W."/>
            <person name="Spatafora J.W."/>
        </authorList>
    </citation>
    <scope>NUCLEOTIDE SEQUENCE [LARGE SCALE GENOMIC DNA]</scope>
    <source>
        <strain evidence="7 8">NRBC 100945</strain>
    </source>
</reference>
<evidence type="ECO:0000256" key="4">
    <source>
        <dbReference type="ARBA" id="ARBA00023136"/>
    </source>
</evidence>
<name>A0A2S4L0A0_9HYPO</name>
<organism evidence="7 8">
    <name type="scientific">Tolypocladium paradoxum</name>
    <dbReference type="NCBI Taxonomy" id="94208"/>
    <lineage>
        <taxon>Eukaryota</taxon>
        <taxon>Fungi</taxon>
        <taxon>Dikarya</taxon>
        <taxon>Ascomycota</taxon>
        <taxon>Pezizomycotina</taxon>
        <taxon>Sordariomycetes</taxon>
        <taxon>Hypocreomycetidae</taxon>
        <taxon>Hypocreales</taxon>
        <taxon>Ophiocordycipitaceae</taxon>
        <taxon>Tolypocladium</taxon>
    </lineage>
</organism>
<dbReference type="OrthoDB" id="2985014at2759"/>
<evidence type="ECO:0000256" key="5">
    <source>
        <dbReference type="SAM" id="Phobius"/>
    </source>
</evidence>
<dbReference type="PANTHER" id="PTHR23501">
    <property type="entry name" value="MAJOR FACILITATOR SUPERFAMILY"/>
    <property type="match status" value="1"/>
</dbReference>
<feature type="chain" id="PRO_5015436031" description="HC-toxin efflux carrier TOXA" evidence="6">
    <location>
        <begin position="22"/>
        <end position="419"/>
    </location>
</feature>
<evidence type="ECO:0000313" key="7">
    <source>
        <dbReference type="EMBL" id="POR35849.1"/>
    </source>
</evidence>
<comment type="subcellular location">
    <subcellularLocation>
        <location evidence="1">Membrane</location>
        <topology evidence="1">Multi-pass membrane protein</topology>
    </subcellularLocation>
</comment>
<feature type="transmembrane region" description="Helical" evidence="5">
    <location>
        <begin position="104"/>
        <end position="121"/>
    </location>
</feature>
<evidence type="ECO:0000256" key="2">
    <source>
        <dbReference type="ARBA" id="ARBA00022692"/>
    </source>
</evidence>
<dbReference type="SUPFAM" id="SSF103473">
    <property type="entry name" value="MFS general substrate transporter"/>
    <property type="match status" value="1"/>
</dbReference>
<feature type="transmembrane region" description="Helical" evidence="5">
    <location>
        <begin position="275"/>
        <end position="293"/>
    </location>
</feature>
<feature type="transmembrane region" description="Helical" evidence="5">
    <location>
        <begin position="182"/>
        <end position="201"/>
    </location>
</feature>
<dbReference type="GO" id="GO:0005886">
    <property type="term" value="C:plasma membrane"/>
    <property type="evidence" value="ECO:0007669"/>
    <property type="project" value="TreeGrafter"/>
</dbReference>
<dbReference type="Proteomes" id="UP000237481">
    <property type="component" value="Unassembled WGS sequence"/>
</dbReference>
<evidence type="ECO:0000256" key="1">
    <source>
        <dbReference type="ARBA" id="ARBA00004141"/>
    </source>
</evidence>
<dbReference type="GO" id="GO:0022857">
    <property type="term" value="F:transmembrane transporter activity"/>
    <property type="evidence" value="ECO:0007669"/>
    <property type="project" value="InterPro"/>
</dbReference>
<proteinExistence type="predicted"/>
<keyword evidence="2 5" id="KW-0812">Transmembrane</keyword>
<dbReference type="InterPro" id="IPR011701">
    <property type="entry name" value="MFS"/>
</dbReference>
<dbReference type="InterPro" id="IPR036259">
    <property type="entry name" value="MFS_trans_sf"/>
</dbReference>
<feature type="signal peptide" evidence="6">
    <location>
        <begin position="1"/>
        <end position="21"/>
    </location>
</feature>
<keyword evidence="8" id="KW-1185">Reference proteome</keyword>
<dbReference type="Gene3D" id="1.20.1250.20">
    <property type="entry name" value="MFS general substrate transporter like domains"/>
    <property type="match status" value="1"/>
</dbReference>
<dbReference type="EMBL" id="PKSG01000394">
    <property type="protein sequence ID" value="POR35849.1"/>
    <property type="molecule type" value="Genomic_DNA"/>
</dbReference>
<gene>
    <name evidence="7" type="ORF">TPAR_03950</name>
</gene>
<feature type="transmembrane region" description="Helical" evidence="5">
    <location>
        <begin position="222"/>
        <end position="241"/>
    </location>
</feature>
<dbReference type="AlphaFoldDB" id="A0A2S4L0A0"/>
<evidence type="ECO:0000256" key="3">
    <source>
        <dbReference type="ARBA" id="ARBA00022989"/>
    </source>
</evidence>
<dbReference type="PANTHER" id="PTHR23501:SF199">
    <property type="entry name" value="MFS EFFLUX TRANSPORTER INPD-RELATED"/>
    <property type="match status" value="1"/>
</dbReference>
<comment type="caution">
    <text evidence="7">The sequence shown here is derived from an EMBL/GenBank/DDBJ whole genome shotgun (WGS) entry which is preliminary data.</text>
</comment>
<feature type="transmembrane region" description="Helical" evidence="5">
    <location>
        <begin position="385"/>
        <end position="402"/>
    </location>
</feature>